<feature type="domain" description="Glycosyltransferase subfamily 4-like N-terminal" evidence="2">
    <location>
        <begin position="14"/>
        <end position="185"/>
    </location>
</feature>
<dbReference type="Pfam" id="PF13439">
    <property type="entry name" value="Glyco_transf_4"/>
    <property type="match status" value="1"/>
</dbReference>
<accession>A0A2H0R9Y3</accession>
<evidence type="ECO:0000259" key="1">
    <source>
        <dbReference type="Pfam" id="PF00534"/>
    </source>
</evidence>
<evidence type="ECO:0000259" key="2">
    <source>
        <dbReference type="Pfam" id="PF13439"/>
    </source>
</evidence>
<dbReference type="Pfam" id="PF00534">
    <property type="entry name" value="Glycos_transf_1"/>
    <property type="match status" value="1"/>
</dbReference>
<reference evidence="3 4" key="1">
    <citation type="submission" date="2017-09" db="EMBL/GenBank/DDBJ databases">
        <title>Depth-based differentiation of microbial function through sediment-hosted aquifers and enrichment of novel symbionts in the deep terrestrial subsurface.</title>
        <authorList>
            <person name="Probst A.J."/>
            <person name="Ladd B."/>
            <person name="Jarett J.K."/>
            <person name="Geller-Mcgrath D.E."/>
            <person name="Sieber C.M."/>
            <person name="Emerson J.B."/>
            <person name="Anantharaman K."/>
            <person name="Thomas B.C."/>
            <person name="Malmstrom R."/>
            <person name="Stieglmeier M."/>
            <person name="Klingl A."/>
            <person name="Woyke T."/>
            <person name="Ryan C.M."/>
            <person name="Banfield J.F."/>
        </authorList>
    </citation>
    <scope>NUCLEOTIDE SEQUENCE [LARGE SCALE GENOMIC DNA]</scope>
    <source>
        <strain evidence="3">CG10_big_fil_rev_8_21_14_0_10_32_10</strain>
    </source>
</reference>
<protein>
    <recommendedName>
        <fullName evidence="5">Glycosyltransferase family 4 protein</fullName>
    </recommendedName>
</protein>
<dbReference type="Gene3D" id="3.40.50.2000">
    <property type="entry name" value="Glycogen Phosphorylase B"/>
    <property type="match status" value="2"/>
</dbReference>
<dbReference type="PANTHER" id="PTHR45947">
    <property type="entry name" value="SULFOQUINOVOSYL TRANSFERASE SQD2"/>
    <property type="match status" value="1"/>
</dbReference>
<dbReference type="AlphaFoldDB" id="A0A2H0R9Y3"/>
<comment type="caution">
    <text evidence="3">The sequence shown here is derived from an EMBL/GenBank/DDBJ whole genome shotgun (WGS) entry which is preliminary data.</text>
</comment>
<dbReference type="InterPro" id="IPR050194">
    <property type="entry name" value="Glycosyltransferase_grp1"/>
</dbReference>
<evidence type="ECO:0008006" key="5">
    <source>
        <dbReference type="Google" id="ProtNLM"/>
    </source>
</evidence>
<evidence type="ECO:0000313" key="3">
    <source>
        <dbReference type="EMBL" id="PIR43323.1"/>
    </source>
</evidence>
<dbReference type="PANTHER" id="PTHR45947:SF3">
    <property type="entry name" value="SULFOQUINOVOSYL TRANSFERASE SQD2"/>
    <property type="match status" value="1"/>
</dbReference>
<dbReference type="InterPro" id="IPR001296">
    <property type="entry name" value="Glyco_trans_1"/>
</dbReference>
<proteinExistence type="predicted"/>
<gene>
    <name evidence="3" type="ORF">COV24_03295</name>
</gene>
<dbReference type="InterPro" id="IPR028098">
    <property type="entry name" value="Glyco_trans_4-like_N"/>
</dbReference>
<name>A0A2H0R9Y3_UNCKA</name>
<dbReference type="EMBL" id="PCXU01000028">
    <property type="protein sequence ID" value="PIR43323.1"/>
    <property type="molecule type" value="Genomic_DNA"/>
</dbReference>
<dbReference type="GO" id="GO:0016757">
    <property type="term" value="F:glycosyltransferase activity"/>
    <property type="evidence" value="ECO:0007669"/>
    <property type="project" value="InterPro"/>
</dbReference>
<dbReference type="Proteomes" id="UP000230214">
    <property type="component" value="Unassembled WGS sequence"/>
</dbReference>
<feature type="domain" description="Glycosyl transferase family 1" evidence="1">
    <location>
        <begin position="195"/>
        <end position="353"/>
    </location>
</feature>
<sequence length="382" mass="43794">MKVGIITHSYLPNVDGVVRSIQIIQKYLEKRGHKVVIFAPEYENKSHYKDKKNVIRVSSLLNPKFSGFETPFPNFLSPTVLVKIKNENLDIIHVQNPFLVGEVSLLIGKFLNIPVILTYHTIYEMQAHYVKYFSKLIAELGKHWGKSFSERCNEVIVPSYRIKKKLIRLGAKGSFHVIPTGLDFELINKLKPLPHQKYGFTKKDRILISVGRLGFDKRILMLLDTLSPLLKNNKNIKYVICGDGPEKQTMENLIKRESLESQVKLTGNLPHKEIFKLLKMSDLFLIGSIDETQGVSLLEALSVGTPVIAIKEDWTKIWKTKAVVKVKIENLSDSIKKILNDIKKHKRLSITAKDYAKQFDEEILIDEVIKVYREAKGKTSRM</sequence>
<organism evidence="3 4">
    <name type="scientific">candidate division WWE3 bacterium CG10_big_fil_rev_8_21_14_0_10_32_10</name>
    <dbReference type="NCBI Taxonomy" id="1975090"/>
    <lineage>
        <taxon>Bacteria</taxon>
        <taxon>Katanobacteria</taxon>
    </lineage>
</organism>
<evidence type="ECO:0000313" key="4">
    <source>
        <dbReference type="Proteomes" id="UP000230214"/>
    </source>
</evidence>
<dbReference type="SUPFAM" id="SSF53756">
    <property type="entry name" value="UDP-Glycosyltransferase/glycogen phosphorylase"/>
    <property type="match status" value="1"/>
</dbReference>